<evidence type="ECO:0000313" key="1">
    <source>
        <dbReference type="EMBL" id="MPR00697.1"/>
    </source>
</evidence>
<comment type="caution">
    <text evidence="1">The sequence shown here is derived from an EMBL/GenBank/DDBJ whole genome shotgun (WGS) entry which is preliminary data.</text>
</comment>
<gene>
    <name evidence="1" type="ORF">F0169_00610</name>
</gene>
<reference evidence="1 2" key="2">
    <citation type="journal article" date="2023" name="Plant Pathol.">
        <title>Dismantling and reorganizing Pseudomonas marginalis sensu#lato.</title>
        <authorList>
            <person name="Sawada H."/>
            <person name="Fujikawa T."/>
            <person name="Satou M."/>
        </authorList>
    </citation>
    <scope>NUCLEOTIDE SEQUENCE [LARGE SCALE GENOMIC DNA]</scope>
    <source>
        <strain evidence="1 2">MAFF 212408</strain>
    </source>
</reference>
<accession>A0A5N7KEX8</accession>
<keyword evidence="2" id="KW-1185">Reference proteome</keyword>
<protein>
    <submittedName>
        <fullName evidence="1">Uncharacterized protein</fullName>
    </submittedName>
</protein>
<dbReference type="EMBL" id="VUAZ01000003">
    <property type="protein sequence ID" value="MPR00697.1"/>
    <property type="molecule type" value="Genomic_DNA"/>
</dbReference>
<organism evidence="1 2">
    <name type="scientific">Pseudomonas kitaguniensis</name>
    <dbReference type="NCBI Taxonomy" id="2607908"/>
    <lineage>
        <taxon>Bacteria</taxon>
        <taxon>Pseudomonadati</taxon>
        <taxon>Pseudomonadota</taxon>
        <taxon>Gammaproteobacteria</taxon>
        <taxon>Pseudomonadales</taxon>
        <taxon>Pseudomonadaceae</taxon>
        <taxon>Pseudomonas</taxon>
    </lineage>
</organism>
<dbReference type="Proteomes" id="UP000326112">
    <property type="component" value="Unassembled WGS sequence"/>
</dbReference>
<evidence type="ECO:0000313" key="2">
    <source>
        <dbReference type="Proteomes" id="UP000326112"/>
    </source>
</evidence>
<reference evidence="1 2" key="1">
    <citation type="journal article" date="2020" name="Int. J. Syst. Evol. Microbiol.">
        <title>Pseudomonas kitaguniensis sp. nov., a pathogen causing bacterial rot of Welsh onion in Japan.</title>
        <authorList>
            <person name="Sawada H."/>
            <person name="Fujikawa T."/>
            <person name="Nishiwaki Y."/>
            <person name="Horita H."/>
        </authorList>
    </citation>
    <scope>NUCLEOTIDE SEQUENCE [LARGE SCALE GENOMIC DNA]</scope>
    <source>
        <strain evidence="1 2">MAFF 212408</strain>
    </source>
</reference>
<name>A0A5N7KEX8_9PSED</name>
<sequence>MSNVTRLRHVLPMSPEINAAVSALDKAIFDAVDAAKNAGLPQGLIVSLLHGHAHAQTRQMVAR</sequence>
<proteinExistence type="predicted"/>
<dbReference type="RefSeq" id="WP_152745123.1">
    <property type="nucleotide sequence ID" value="NZ_VUAZ01000003.1"/>
</dbReference>